<dbReference type="Pfam" id="PF02152">
    <property type="entry name" value="FolB"/>
    <property type="match status" value="1"/>
</dbReference>
<dbReference type="PANTHER" id="PTHR42844:SF1">
    <property type="entry name" value="DIHYDRONEOPTERIN ALDOLASE 1-RELATED"/>
    <property type="match status" value="1"/>
</dbReference>
<dbReference type="GO" id="GO:0016853">
    <property type="term" value="F:isomerase activity"/>
    <property type="evidence" value="ECO:0007669"/>
    <property type="project" value="UniProtKB-KW"/>
</dbReference>
<evidence type="ECO:0000256" key="3">
    <source>
        <dbReference type="ARBA" id="ARBA00005013"/>
    </source>
</evidence>
<dbReference type="EC" id="4.1.2.25" evidence="6"/>
<dbReference type="RefSeq" id="WP_009205455.1">
    <property type="nucleotide sequence ID" value="NC_022357.1"/>
</dbReference>
<comment type="pathway">
    <text evidence="3">Cofactor biosynthesis; tetrahydrofolate biosynthesis; 2-amino-4-hydroxy-6-hydroxymethyl-7,8-dihydropteridine diphosphate from 7,8-dihydroneopterin triphosphate: step 3/4.</text>
</comment>
<evidence type="ECO:0000256" key="9">
    <source>
        <dbReference type="ARBA" id="ARBA00023235"/>
    </source>
</evidence>
<sequence>MDIVFLEEIKLDIVIGIYEWERKVPQTIRIDIEIGLPHSRGGESDNIVDTIDYGAVMARIRQTAAEQHFSLVEALAEHIATLIRTEFGAPWVKVSVAKLGMLRGVKRLGIMIERGERPSA</sequence>
<dbReference type="SMART" id="SM00905">
    <property type="entry name" value="FolB"/>
    <property type="match status" value="1"/>
</dbReference>
<evidence type="ECO:0000256" key="5">
    <source>
        <dbReference type="ARBA" id="ARBA00012234"/>
    </source>
</evidence>
<protein>
    <recommendedName>
        <fullName evidence="7">Dihydroneopterin aldolase</fullName>
        <ecNumber evidence="6">4.1.2.25</ecNumber>
        <ecNumber evidence="5">5.1.99.8</ecNumber>
    </recommendedName>
    <alternativeName>
        <fullName evidence="12">7,8-dihydroneopterin 2'-epimerase</fullName>
    </alternativeName>
    <alternativeName>
        <fullName evidence="14">7,8-dihydroneopterin aldolase</fullName>
    </alternativeName>
    <alternativeName>
        <fullName evidence="11">7,8-dihydroneopterin epimerase</fullName>
    </alternativeName>
    <alternativeName>
        <fullName evidence="13">Dihydroneopterin epimerase</fullName>
    </alternativeName>
</protein>
<accession>S6AJ22</accession>
<dbReference type="Gene3D" id="3.30.1130.10">
    <property type="match status" value="1"/>
</dbReference>
<evidence type="ECO:0000256" key="12">
    <source>
        <dbReference type="ARBA" id="ARBA00031101"/>
    </source>
</evidence>
<evidence type="ECO:0000259" key="15">
    <source>
        <dbReference type="SMART" id="SM00905"/>
    </source>
</evidence>
<evidence type="ECO:0000256" key="8">
    <source>
        <dbReference type="ARBA" id="ARBA00022909"/>
    </source>
</evidence>
<dbReference type="NCBIfam" id="TIGR00526">
    <property type="entry name" value="folB_dom"/>
    <property type="match status" value="1"/>
</dbReference>
<name>S6AJ22_SULDS</name>
<dbReference type="InterPro" id="IPR043133">
    <property type="entry name" value="GTP-CH-I_C/QueF"/>
</dbReference>
<keyword evidence="10 16" id="KW-0456">Lyase</keyword>
<comment type="similarity">
    <text evidence="4">Belongs to the DHNA family.</text>
</comment>
<evidence type="ECO:0000256" key="7">
    <source>
        <dbReference type="ARBA" id="ARBA00018285"/>
    </source>
</evidence>
<evidence type="ECO:0000256" key="1">
    <source>
        <dbReference type="ARBA" id="ARBA00000693"/>
    </source>
</evidence>
<dbReference type="OrthoDB" id="9810587at2"/>
<evidence type="ECO:0000256" key="11">
    <source>
        <dbReference type="ARBA" id="ARBA00029947"/>
    </source>
</evidence>
<dbReference type="SUPFAM" id="SSF55620">
    <property type="entry name" value="Tetrahydrobiopterin biosynthesis enzymes-like"/>
    <property type="match status" value="1"/>
</dbReference>
<dbReference type="STRING" id="1163617.SCD_n02454"/>
<dbReference type="GO" id="GO:0046656">
    <property type="term" value="P:folic acid biosynthetic process"/>
    <property type="evidence" value="ECO:0007669"/>
    <property type="project" value="UniProtKB-KW"/>
</dbReference>
<dbReference type="InterPro" id="IPR006157">
    <property type="entry name" value="FolB_dom"/>
</dbReference>
<dbReference type="HOGENOM" id="CLU_112632_0_2_4"/>
<comment type="catalytic activity">
    <reaction evidence="2">
        <text>7,8-dihydroneopterin = 6-hydroxymethyl-7,8-dihydropterin + glycolaldehyde</text>
        <dbReference type="Rhea" id="RHEA:10540"/>
        <dbReference type="ChEBI" id="CHEBI:17001"/>
        <dbReference type="ChEBI" id="CHEBI:17071"/>
        <dbReference type="ChEBI" id="CHEBI:44841"/>
        <dbReference type="EC" id="4.1.2.25"/>
    </reaction>
</comment>
<keyword evidence="17" id="KW-1185">Reference proteome</keyword>
<evidence type="ECO:0000313" key="16">
    <source>
        <dbReference type="EMBL" id="BAN36261.1"/>
    </source>
</evidence>
<dbReference type="EMBL" id="AP013066">
    <property type="protein sequence ID" value="BAN36261.1"/>
    <property type="molecule type" value="Genomic_DNA"/>
</dbReference>
<keyword evidence="9" id="KW-0413">Isomerase</keyword>
<reference evidence="16 17" key="1">
    <citation type="journal article" date="2012" name="Appl. Environ. Microbiol.">
        <title>Draft genome sequence of a psychrotolerant sulfur-oxidizing bacterium, Sulfuricella denitrificans skB26, and proteomic insights into cold adaptation.</title>
        <authorList>
            <person name="Watanabe T."/>
            <person name="Kojima H."/>
            <person name="Fukui M."/>
        </authorList>
    </citation>
    <scope>NUCLEOTIDE SEQUENCE [LARGE SCALE GENOMIC DNA]</scope>
    <source>
        <strain evidence="17">skB26</strain>
    </source>
</reference>
<feature type="domain" description="Dihydroneopterin aldolase/epimerase" evidence="15">
    <location>
        <begin position="4"/>
        <end position="114"/>
    </location>
</feature>
<dbReference type="InterPro" id="IPR006156">
    <property type="entry name" value="Dihydroneopterin_aldolase"/>
</dbReference>
<dbReference type="AlphaFoldDB" id="S6AJ22"/>
<evidence type="ECO:0000313" key="17">
    <source>
        <dbReference type="Proteomes" id="UP000015559"/>
    </source>
</evidence>
<gene>
    <name evidence="16" type="primary">folB</name>
    <name evidence="16" type="ORF">SCD_n02454</name>
</gene>
<dbReference type="eggNOG" id="COG1539">
    <property type="taxonomic scope" value="Bacteria"/>
</dbReference>
<dbReference type="KEGG" id="sdr:SCD_n02454"/>
<dbReference type="Proteomes" id="UP000015559">
    <property type="component" value="Chromosome"/>
</dbReference>
<evidence type="ECO:0000256" key="4">
    <source>
        <dbReference type="ARBA" id="ARBA00005708"/>
    </source>
</evidence>
<dbReference type="GO" id="GO:0005737">
    <property type="term" value="C:cytoplasm"/>
    <property type="evidence" value="ECO:0007669"/>
    <property type="project" value="TreeGrafter"/>
</dbReference>
<comment type="catalytic activity">
    <reaction evidence="1">
        <text>7,8-dihydroneopterin = 7,8-dihydromonapterin</text>
        <dbReference type="Rhea" id="RHEA:45328"/>
        <dbReference type="ChEBI" id="CHEBI:17001"/>
        <dbReference type="ChEBI" id="CHEBI:71175"/>
        <dbReference type="EC" id="5.1.99.8"/>
    </reaction>
</comment>
<proteinExistence type="inferred from homology"/>
<dbReference type="PANTHER" id="PTHR42844">
    <property type="entry name" value="DIHYDRONEOPTERIN ALDOLASE 1-RELATED"/>
    <property type="match status" value="1"/>
</dbReference>
<keyword evidence="8" id="KW-0289">Folate biosynthesis</keyword>
<organism evidence="16 17">
    <name type="scientific">Sulfuricella denitrificans (strain DSM 22764 / NBRC 105220 / skB26)</name>
    <dbReference type="NCBI Taxonomy" id="1163617"/>
    <lineage>
        <taxon>Bacteria</taxon>
        <taxon>Pseudomonadati</taxon>
        <taxon>Pseudomonadota</taxon>
        <taxon>Betaproteobacteria</taxon>
        <taxon>Nitrosomonadales</taxon>
        <taxon>Sulfuricellaceae</taxon>
        <taxon>Sulfuricella</taxon>
    </lineage>
</organism>
<evidence type="ECO:0000256" key="14">
    <source>
        <dbReference type="ARBA" id="ARBA00032903"/>
    </source>
</evidence>
<dbReference type="EC" id="5.1.99.8" evidence="5"/>
<dbReference type="FunFam" id="3.30.1130.10:FF:000002">
    <property type="entry name" value="7,8-dihydroneopterin aldolase"/>
    <property type="match status" value="1"/>
</dbReference>
<evidence type="ECO:0000256" key="13">
    <source>
        <dbReference type="ARBA" id="ARBA00032109"/>
    </source>
</evidence>
<evidence type="ECO:0000256" key="10">
    <source>
        <dbReference type="ARBA" id="ARBA00023239"/>
    </source>
</evidence>
<dbReference type="GO" id="GO:0004150">
    <property type="term" value="F:dihydroneopterin aldolase activity"/>
    <property type="evidence" value="ECO:0007669"/>
    <property type="project" value="UniProtKB-EC"/>
</dbReference>
<evidence type="ECO:0000256" key="6">
    <source>
        <dbReference type="ARBA" id="ARBA00013043"/>
    </source>
</evidence>
<evidence type="ECO:0000256" key="2">
    <source>
        <dbReference type="ARBA" id="ARBA00001353"/>
    </source>
</evidence>